<comment type="caution">
    <text evidence="1">The sequence shown here is derived from an EMBL/GenBank/DDBJ whole genome shotgun (WGS) entry which is preliminary data.</text>
</comment>
<reference evidence="1 2" key="1">
    <citation type="submission" date="2021-01" db="EMBL/GenBank/DDBJ databases">
        <title>Draft genomes of Rhodovulum sulfidophilum.</title>
        <authorList>
            <person name="Guzman M.S."/>
        </authorList>
    </citation>
    <scope>NUCLEOTIDE SEQUENCE [LARGE SCALE GENOMIC DNA]</scope>
    <source>
        <strain evidence="1 2">AB35</strain>
    </source>
</reference>
<dbReference type="Proteomes" id="UP000604473">
    <property type="component" value="Unassembled WGS sequence"/>
</dbReference>
<proteinExistence type="predicted"/>
<dbReference type="Pfam" id="PF20102">
    <property type="entry name" value="DUF6492"/>
    <property type="match status" value="1"/>
</dbReference>
<evidence type="ECO:0000313" key="2">
    <source>
        <dbReference type="Proteomes" id="UP000604473"/>
    </source>
</evidence>
<dbReference type="RefSeq" id="WP_202247525.1">
    <property type="nucleotide sequence ID" value="NZ_JAESJJ010000003.1"/>
</dbReference>
<name>A0ABS1RPM7_RHOSU</name>
<sequence>MTQLPSKKLDIVTVVFSGELALLRLQARSIAREFHASALGDIFVIINDHEEAACAEAVEAMRGDYGPFAGKLKVVRPDELLSDCPTLRARLERFYLTHLRGVGRKLRGAGGGWRGNGGWGMQQALKLMAARLGASPYLLVLDAKNQFVAPVSGSDFVAGDGRPRSRVVETEEKQQGWIRASFAKLDLPVPALPAKAPPTVTPVVFARDDLRSALAMIEEKLGPIELFFARRRGKATEFMLVYAALDQGRGLWWELHAEGLPASFSLFSGGSVGRLPELVAAARCGDCKMIGTHSRLLAAMTETVRKDLVEFWRERGLIRSDSEIEALFHA</sequence>
<accession>A0ABS1RPM7</accession>
<keyword evidence="2" id="KW-1185">Reference proteome</keyword>
<evidence type="ECO:0000313" key="1">
    <source>
        <dbReference type="EMBL" id="MBL3608027.1"/>
    </source>
</evidence>
<protein>
    <submittedName>
        <fullName evidence="1">Uncharacterized protein</fullName>
    </submittedName>
</protein>
<dbReference type="EMBL" id="JAESJJ010000003">
    <property type="protein sequence ID" value="MBL3608027.1"/>
    <property type="molecule type" value="Genomic_DNA"/>
</dbReference>
<dbReference type="InterPro" id="IPR045499">
    <property type="entry name" value="DUF6492"/>
</dbReference>
<organism evidence="1 2">
    <name type="scientific">Rhodovulum sulfidophilum</name>
    <name type="common">Rhodobacter sulfidophilus</name>
    <dbReference type="NCBI Taxonomy" id="35806"/>
    <lineage>
        <taxon>Bacteria</taxon>
        <taxon>Pseudomonadati</taxon>
        <taxon>Pseudomonadota</taxon>
        <taxon>Alphaproteobacteria</taxon>
        <taxon>Rhodobacterales</taxon>
        <taxon>Paracoccaceae</taxon>
        <taxon>Rhodovulum</taxon>
    </lineage>
</organism>
<gene>
    <name evidence="1" type="ORF">JMM60_04300</name>
</gene>